<proteinExistence type="predicted"/>
<gene>
    <name evidence="3" type="ORF">A3K42_01315</name>
</gene>
<name>A0A1F4U3R2_UNCKA</name>
<keyword evidence="1" id="KW-0812">Transmembrane</keyword>
<evidence type="ECO:0000256" key="1">
    <source>
        <dbReference type="SAM" id="Phobius"/>
    </source>
</evidence>
<dbReference type="EMBL" id="MEUS01000008">
    <property type="protein sequence ID" value="OGC38933.1"/>
    <property type="molecule type" value="Genomic_DNA"/>
</dbReference>
<keyword evidence="1" id="KW-0472">Membrane</keyword>
<dbReference type="InterPro" id="IPR001173">
    <property type="entry name" value="Glyco_trans_2-like"/>
</dbReference>
<evidence type="ECO:0000313" key="4">
    <source>
        <dbReference type="Proteomes" id="UP000178270"/>
    </source>
</evidence>
<keyword evidence="1" id="KW-1133">Transmembrane helix</keyword>
<accession>A0A1F4U3R2</accession>
<sequence>MIEFSVIIPVRGINSFLKETIKYLKNQSFADFEVLIVVDEKVDYDCKDTRFKFVVSGPVDPAVKRNLGAKKAKGKILAFLDDDAYPAADWLKKAYKYFSEKSDKPLNKSLDDPHYALCGPAVTPPNAHLLERVSGYLLESWLVSGNTTYRHIPQKKRFINDYPTVNFFVKKSAFKKVGGFSKGYWPGEDTKLCLDLYKKYHAKFLYDPEIVVYHHRRKLIIPFLKQVSRYGNQRGWFSRVFPATSRTPFYFVPSVFLIFLVGGFTLSSMFSPVQPFYILTLFLYETLLLIESIRVLRKSNGDALVFLLFIIGVFLTHIIYGYSFIIGLLKKPPLQLRKIDSGTGDYLGG</sequence>
<feature type="domain" description="Glycosyltransferase 2-like" evidence="2">
    <location>
        <begin position="5"/>
        <end position="100"/>
    </location>
</feature>
<protein>
    <recommendedName>
        <fullName evidence="2">Glycosyltransferase 2-like domain-containing protein</fullName>
    </recommendedName>
</protein>
<reference evidence="3 4" key="1">
    <citation type="journal article" date="2016" name="Nat. Commun.">
        <title>Thousands of microbial genomes shed light on interconnected biogeochemical processes in an aquifer system.</title>
        <authorList>
            <person name="Anantharaman K."/>
            <person name="Brown C.T."/>
            <person name="Hug L.A."/>
            <person name="Sharon I."/>
            <person name="Castelle C.J."/>
            <person name="Probst A.J."/>
            <person name="Thomas B.C."/>
            <person name="Singh A."/>
            <person name="Wilkins M.J."/>
            <person name="Karaoz U."/>
            <person name="Brodie E.L."/>
            <person name="Williams K.H."/>
            <person name="Hubbard S.S."/>
            <person name="Banfield J.F."/>
        </authorList>
    </citation>
    <scope>NUCLEOTIDE SEQUENCE [LARGE SCALE GENOMIC DNA]</scope>
</reference>
<dbReference type="SUPFAM" id="SSF53448">
    <property type="entry name" value="Nucleotide-diphospho-sugar transferases"/>
    <property type="match status" value="1"/>
</dbReference>
<feature type="transmembrane region" description="Helical" evidence="1">
    <location>
        <begin position="249"/>
        <end position="270"/>
    </location>
</feature>
<dbReference type="PANTHER" id="PTHR43685:SF3">
    <property type="entry name" value="SLR2126 PROTEIN"/>
    <property type="match status" value="1"/>
</dbReference>
<dbReference type="Proteomes" id="UP000178270">
    <property type="component" value="Unassembled WGS sequence"/>
</dbReference>
<dbReference type="PANTHER" id="PTHR43685">
    <property type="entry name" value="GLYCOSYLTRANSFERASE"/>
    <property type="match status" value="1"/>
</dbReference>
<dbReference type="AlphaFoldDB" id="A0A1F4U3R2"/>
<dbReference type="InterPro" id="IPR029044">
    <property type="entry name" value="Nucleotide-diphossugar_trans"/>
</dbReference>
<dbReference type="Gene3D" id="3.90.550.10">
    <property type="entry name" value="Spore Coat Polysaccharide Biosynthesis Protein SpsA, Chain A"/>
    <property type="match status" value="1"/>
</dbReference>
<dbReference type="Pfam" id="PF00535">
    <property type="entry name" value="Glycos_transf_2"/>
    <property type="match status" value="1"/>
</dbReference>
<feature type="transmembrane region" description="Helical" evidence="1">
    <location>
        <begin position="276"/>
        <end position="296"/>
    </location>
</feature>
<feature type="transmembrane region" description="Helical" evidence="1">
    <location>
        <begin position="303"/>
        <end position="329"/>
    </location>
</feature>
<dbReference type="InterPro" id="IPR050834">
    <property type="entry name" value="Glycosyltransf_2"/>
</dbReference>
<comment type="caution">
    <text evidence="3">The sequence shown here is derived from an EMBL/GenBank/DDBJ whole genome shotgun (WGS) entry which is preliminary data.</text>
</comment>
<organism evidence="3 4">
    <name type="scientific">candidate division WWE3 bacterium RBG_13_37_7</name>
    <dbReference type="NCBI Taxonomy" id="1802609"/>
    <lineage>
        <taxon>Bacteria</taxon>
        <taxon>Katanobacteria</taxon>
    </lineage>
</organism>
<evidence type="ECO:0000259" key="2">
    <source>
        <dbReference type="Pfam" id="PF00535"/>
    </source>
</evidence>
<evidence type="ECO:0000313" key="3">
    <source>
        <dbReference type="EMBL" id="OGC38933.1"/>
    </source>
</evidence>